<comment type="caution">
    <text evidence="1">The sequence shown here is derived from an EMBL/GenBank/DDBJ whole genome shotgun (WGS) entry which is preliminary data.</text>
</comment>
<organism evidence="1">
    <name type="scientific">Tanacetum cinerariifolium</name>
    <name type="common">Dalmatian daisy</name>
    <name type="synonym">Chrysanthemum cinerariifolium</name>
    <dbReference type="NCBI Taxonomy" id="118510"/>
    <lineage>
        <taxon>Eukaryota</taxon>
        <taxon>Viridiplantae</taxon>
        <taxon>Streptophyta</taxon>
        <taxon>Embryophyta</taxon>
        <taxon>Tracheophyta</taxon>
        <taxon>Spermatophyta</taxon>
        <taxon>Magnoliopsida</taxon>
        <taxon>eudicotyledons</taxon>
        <taxon>Gunneridae</taxon>
        <taxon>Pentapetalae</taxon>
        <taxon>asterids</taxon>
        <taxon>campanulids</taxon>
        <taxon>Asterales</taxon>
        <taxon>Asteraceae</taxon>
        <taxon>Asteroideae</taxon>
        <taxon>Anthemideae</taxon>
        <taxon>Anthemidinae</taxon>
        <taxon>Tanacetum</taxon>
    </lineage>
</organism>
<evidence type="ECO:0008006" key="2">
    <source>
        <dbReference type="Google" id="ProtNLM"/>
    </source>
</evidence>
<proteinExistence type="predicted"/>
<reference evidence="1" key="1">
    <citation type="journal article" date="2019" name="Sci. Rep.">
        <title>Draft genome of Tanacetum cinerariifolium, the natural source of mosquito coil.</title>
        <authorList>
            <person name="Yamashiro T."/>
            <person name="Shiraishi A."/>
            <person name="Satake H."/>
            <person name="Nakayama K."/>
        </authorList>
    </citation>
    <scope>NUCLEOTIDE SEQUENCE</scope>
</reference>
<gene>
    <name evidence="1" type="ORF">Tci_018646</name>
</gene>
<evidence type="ECO:0000313" key="1">
    <source>
        <dbReference type="EMBL" id="GEU46668.1"/>
    </source>
</evidence>
<dbReference type="EMBL" id="BKCJ010002156">
    <property type="protein sequence ID" value="GEU46668.1"/>
    <property type="molecule type" value="Genomic_DNA"/>
</dbReference>
<sequence>MSYLSQHYGVTWILDYAVTSFKPARWKVHVSSLRHKPLKDHGFVGYPFDYRVILGFGSIAGGLDHVNPVIRLPLEHGISRRVNNMCRLKGQTRRIVDSNGLIPGLTTLEALKSIQELADHSHKWNNEESKNTLTSFGIIAEKLKALNHEMDELKDDKVPIILGKPMLTTAHARIDVFGKKISLEVGTEQITLDINERESTAVILSVCVTNNLSEINEFDEPRDLEEFLLSDDDLSIFPSNNDLLPNLENQDTKFLSPLGSARLNDDSMKCSVIPTVIRASVWMTLSRKMMYGITGL</sequence>
<name>A0A6L2KB37_TANCI</name>
<protein>
    <recommendedName>
        <fullName evidence="2">Reverse transcriptase domain-containing protein</fullName>
    </recommendedName>
</protein>
<dbReference type="AlphaFoldDB" id="A0A6L2KB37"/>
<accession>A0A6L2KB37</accession>